<dbReference type="EC" id="4.4.1.5" evidence="2"/>
<accession>A0A0A1FAK9</accession>
<keyword evidence="2" id="KW-0456">Lyase</keyword>
<dbReference type="EMBL" id="CP009962">
    <property type="protein sequence ID" value="AIY40775.1"/>
    <property type="molecule type" value="Genomic_DNA"/>
</dbReference>
<dbReference type="GO" id="GO:0004462">
    <property type="term" value="F:lactoylglutathione lyase activity"/>
    <property type="evidence" value="ECO:0007669"/>
    <property type="project" value="UniProtKB-EC"/>
</dbReference>
<name>A0A0A1FAK9_9BURK</name>
<dbReference type="SUPFAM" id="SSF54593">
    <property type="entry name" value="Glyoxalase/Bleomycin resistance protein/Dihydroxybiphenyl dioxygenase"/>
    <property type="match status" value="1"/>
</dbReference>
<evidence type="ECO:0000313" key="2">
    <source>
        <dbReference type="EMBL" id="AIY40775.1"/>
    </source>
</evidence>
<dbReference type="AlphaFoldDB" id="A0A0A1FAK9"/>
<dbReference type="STRING" id="279058.LT85_1617"/>
<keyword evidence="3" id="KW-1185">Reference proteome</keyword>
<dbReference type="HOGENOM" id="CLU_046006_18_1_4"/>
<evidence type="ECO:0000259" key="1">
    <source>
        <dbReference type="PROSITE" id="PS51819"/>
    </source>
</evidence>
<sequence length="130" mass="13756">MKFGYTIVYVTSVPDALAFYKDAFGFETRFLHESGEYGELQTGETTLAFASHAMGEMNLGGHYQKADPATAPLGVELAFVSDDVGAAYAKAIAAGAVAIKEPVEKPWGQVVAYVRAKDGSLIELCSPVSG</sequence>
<dbReference type="PROSITE" id="PS51819">
    <property type="entry name" value="VOC"/>
    <property type="match status" value="1"/>
</dbReference>
<dbReference type="OrthoDB" id="9798430at2"/>
<dbReference type="KEGG" id="care:LT85_1617"/>
<feature type="domain" description="VOC" evidence="1">
    <location>
        <begin position="2"/>
        <end position="127"/>
    </location>
</feature>
<dbReference type="Gene3D" id="3.10.180.10">
    <property type="entry name" value="2,3-Dihydroxybiphenyl 1,2-Dioxygenase, domain 1"/>
    <property type="match status" value="1"/>
</dbReference>
<reference evidence="3" key="1">
    <citation type="journal article" date="2014" name="Soil Biol. Biochem.">
        <title>Structure and function of bacterial communities in ageing soils: Insights from the Mendocino ecological staircase.</title>
        <authorList>
            <person name="Uroz S."/>
            <person name="Tech J.J."/>
            <person name="Sawaya N.A."/>
            <person name="Frey-Klett P."/>
            <person name="Leveau J.H.J."/>
        </authorList>
    </citation>
    <scope>NUCLEOTIDE SEQUENCE [LARGE SCALE GENOMIC DNA]</scope>
    <source>
        <strain evidence="3">Cal35</strain>
    </source>
</reference>
<dbReference type="InterPro" id="IPR004360">
    <property type="entry name" value="Glyas_Fos-R_dOase_dom"/>
</dbReference>
<dbReference type="Pfam" id="PF00903">
    <property type="entry name" value="Glyoxalase"/>
    <property type="match status" value="1"/>
</dbReference>
<dbReference type="InterPro" id="IPR037523">
    <property type="entry name" value="VOC_core"/>
</dbReference>
<protein>
    <submittedName>
        <fullName evidence="2">Lactoylglutathione lyase</fullName>
        <ecNumber evidence="2">4.4.1.5</ecNumber>
    </submittedName>
</protein>
<organism evidence="2 3">
    <name type="scientific">Collimonas arenae</name>
    <dbReference type="NCBI Taxonomy" id="279058"/>
    <lineage>
        <taxon>Bacteria</taxon>
        <taxon>Pseudomonadati</taxon>
        <taxon>Pseudomonadota</taxon>
        <taxon>Betaproteobacteria</taxon>
        <taxon>Burkholderiales</taxon>
        <taxon>Oxalobacteraceae</taxon>
        <taxon>Collimonas</taxon>
    </lineage>
</organism>
<dbReference type="InterPro" id="IPR029068">
    <property type="entry name" value="Glyas_Bleomycin-R_OHBP_Dase"/>
</dbReference>
<dbReference type="Proteomes" id="UP000030302">
    <property type="component" value="Chromosome"/>
</dbReference>
<evidence type="ECO:0000313" key="3">
    <source>
        <dbReference type="Proteomes" id="UP000030302"/>
    </source>
</evidence>
<proteinExistence type="predicted"/>
<dbReference type="RefSeq" id="WP_038487269.1">
    <property type="nucleotide sequence ID" value="NZ_CP009962.1"/>
</dbReference>
<dbReference type="PANTHER" id="PTHR34109">
    <property type="entry name" value="BNAUNNG04460D PROTEIN-RELATED"/>
    <property type="match status" value="1"/>
</dbReference>
<gene>
    <name evidence="2" type="ORF">LT85_1617</name>
</gene>